<name>A0A9P4PHS0_9PLEO</name>
<comment type="caution">
    <text evidence="1">The sequence shown here is derived from an EMBL/GenBank/DDBJ whole genome shotgun (WGS) entry which is preliminary data.</text>
</comment>
<dbReference type="OrthoDB" id="4652505at2759"/>
<gene>
    <name evidence="1" type="ORF">P171DRAFT_487094</name>
</gene>
<dbReference type="EMBL" id="MU001503">
    <property type="protein sequence ID" value="KAF2443141.1"/>
    <property type="molecule type" value="Genomic_DNA"/>
</dbReference>
<sequence>MLLAAGQWTELIVTYTVSASGLADGAWTKGTFKFYSDWALFQTSDPKQDNYISAEYTAGPLHPGQTPATMQSLAVRSDQKAHERLFQKAVIIDIVDGYLNPGIR</sequence>
<dbReference type="Proteomes" id="UP000799764">
    <property type="component" value="Unassembled WGS sequence"/>
</dbReference>
<organism evidence="1 2">
    <name type="scientific">Karstenula rhodostoma CBS 690.94</name>
    <dbReference type="NCBI Taxonomy" id="1392251"/>
    <lineage>
        <taxon>Eukaryota</taxon>
        <taxon>Fungi</taxon>
        <taxon>Dikarya</taxon>
        <taxon>Ascomycota</taxon>
        <taxon>Pezizomycotina</taxon>
        <taxon>Dothideomycetes</taxon>
        <taxon>Pleosporomycetidae</taxon>
        <taxon>Pleosporales</taxon>
        <taxon>Massarineae</taxon>
        <taxon>Didymosphaeriaceae</taxon>
        <taxon>Karstenula</taxon>
    </lineage>
</organism>
<protein>
    <submittedName>
        <fullName evidence="1">Uncharacterized protein</fullName>
    </submittedName>
</protein>
<accession>A0A9P4PHS0</accession>
<proteinExistence type="predicted"/>
<keyword evidence="2" id="KW-1185">Reference proteome</keyword>
<evidence type="ECO:0000313" key="1">
    <source>
        <dbReference type="EMBL" id="KAF2443141.1"/>
    </source>
</evidence>
<reference evidence="1" key="1">
    <citation type="journal article" date="2020" name="Stud. Mycol.">
        <title>101 Dothideomycetes genomes: a test case for predicting lifestyles and emergence of pathogens.</title>
        <authorList>
            <person name="Haridas S."/>
            <person name="Albert R."/>
            <person name="Binder M."/>
            <person name="Bloem J."/>
            <person name="Labutti K."/>
            <person name="Salamov A."/>
            <person name="Andreopoulos B."/>
            <person name="Baker S."/>
            <person name="Barry K."/>
            <person name="Bills G."/>
            <person name="Bluhm B."/>
            <person name="Cannon C."/>
            <person name="Castanera R."/>
            <person name="Culley D."/>
            <person name="Daum C."/>
            <person name="Ezra D."/>
            <person name="Gonzalez J."/>
            <person name="Henrissat B."/>
            <person name="Kuo A."/>
            <person name="Liang C."/>
            <person name="Lipzen A."/>
            <person name="Lutzoni F."/>
            <person name="Magnuson J."/>
            <person name="Mondo S."/>
            <person name="Nolan M."/>
            <person name="Ohm R."/>
            <person name="Pangilinan J."/>
            <person name="Park H.-J."/>
            <person name="Ramirez L."/>
            <person name="Alfaro M."/>
            <person name="Sun H."/>
            <person name="Tritt A."/>
            <person name="Yoshinaga Y."/>
            <person name="Zwiers L.-H."/>
            <person name="Turgeon B."/>
            <person name="Goodwin S."/>
            <person name="Spatafora J."/>
            <person name="Crous P."/>
            <person name="Grigoriev I."/>
        </authorList>
    </citation>
    <scope>NUCLEOTIDE SEQUENCE</scope>
    <source>
        <strain evidence="1">CBS 690.94</strain>
    </source>
</reference>
<dbReference type="AlphaFoldDB" id="A0A9P4PHS0"/>
<evidence type="ECO:0000313" key="2">
    <source>
        <dbReference type="Proteomes" id="UP000799764"/>
    </source>
</evidence>